<feature type="transmembrane region" description="Helical" evidence="1">
    <location>
        <begin position="35"/>
        <end position="57"/>
    </location>
</feature>
<feature type="transmembrane region" description="Helical" evidence="1">
    <location>
        <begin position="132"/>
        <end position="149"/>
    </location>
</feature>
<keyword evidence="1" id="KW-0472">Membrane</keyword>
<evidence type="ECO:0008006" key="5">
    <source>
        <dbReference type="Google" id="ProtNLM"/>
    </source>
</evidence>
<evidence type="ECO:0000256" key="1">
    <source>
        <dbReference type="SAM" id="Phobius"/>
    </source>
</evidence>
<evidence type="ECO:0000256" key="2">
    <source>
        <dbReference type="SAM" id="SignalP"/>
    </source>
</evidence>
<sequence length="751" mass="80012">MLDGIGALLCLSFVATCLGTTPGLPRPPPPTTAAYLLAFSLVSLLATLGLLPADLLPLQPHGAHRSWQYASAFLCADGAAAAALQLWLFAVHSSALEAAHFAAAPLAYARFLAAGAALLAAGGAAAAGGEPLSLAHALCFYVVGLAARVEPTKLTRVLGVTLQWAFVPWLLLLCLLPLTGVRAAIFNTLGLAAALAVHTAVGLPPPRPKAFEAEAEAATPKRKAFGAWQGKSSKPPLKSSPLLGERWLHTAQAGLAVLLLLWQSGTRASDRRAHASVEMAFCRALRQAMDPHAPMLAQLLDKFAKTHPDHPTADAHTIFAAWSFAAEHWAQAQAQAKSGIDLNKLPPAEAEVLRGLVAQGLARSELPDEMSDKELVPEALNLMGFSRLVVKPEVLPFLEQAVGEYRRHRARTSAAWSFLKSFLSHPPSPLPHAEVHLAVNASLAEYDLPSRMTDEAVLSELFALLDWPRAALSYCADQLLLAAVRSHRAERAAAARDALRSLSHAARALALDESAAPPAAASRNESLHRALLDAFNWMELRADASAEEAWAAAAAALNLSAADEPRLLAVEGTPLLRTVVEQIRARRAAEARVQQAFEELVATVRTEDPALAAEEAKKQRMAEAYEAKRIEWLSALLGRAQQRGLAIPPPRNASDGAAAAAVAAAAEGDASEVEACDEAPTAARVEEWVEELAALRGKRAAAAAETKEEGHERQKHAHYARLLKLPRLIDETLASWIDPSDDLSDKQASEV</sequence>
<keyword evidence="2" id="KW-0732">Signal</keyword>
<gene>
    <name evidence="3" type="ORF">AB1Y20_012393</name>
</gene>
<feature type="transmembrane region" description="Helical" evidence="1">
    <location>
        <begin position="161"/>
        <end position="178"/>
    </location>
</feature>
<feature type="transmembrane region" description="Helical" evidence="1">
    <location>
        <begin position="185"/>
        <end position="203"/>
    </location>
</feature>
<reference evidence="3 4" key="1">
    <citation type="journal article" date="2024" name="Science">
        <title>Giant polyketide synthase enzymes in the biosynthesis of giant marine polyether toxins.</title>
        <authorList>
            <person name="Fallon T.R."/>
            <person name="Shende V.V."/>
            <person name="Wierzbicki I.H."/>
            <person name="Pendleton A.L."/>
            <person name="Watervoot N.F."/>
            <person name="Auber R.P."/>
            <person name="Gonzalez D.J."/>
            <person name="Wisecaver J.H."/>
            <person name="Moore B.S."/>
        </authorList>
    </citation>
    <scope>NUCLEOTIDE SEQUENCE [LARGE SCALE GENOMIC DNA]</scope>
    <source>
        <strain evidence="3 4">12B1</strain>
    </source>
</reference>
<protein>
    <recommendedName>
        <fullName evidence="5">Derlin</fullName>
    </recommendedName>
</protein>
<dbReference type="AlphaFoldDB" id="A0AB34IPE7"/>
<dbReference type="Proteomes" id="UP001515480">
    <property type="component" value="Unassembled WGS sequence"/>
</dbReference>
<keyword evidence="4" id="KW-1185">Reference proteome</keyword>
<evidence type="ECO:0000313" key="4">
    <source>
        <dbReference type="Proteomes" id="UP001515480"/>
    </source>
</evidence>
<keyword evidence="1" id="KW-1133">Transmembrane helix</keyword>
<feature type="transmembrane region" description="Helical" evidence="1">
    <location>
        <begin position="69"/>
        <end position="90"/>
    </location>
</feature>
<accession>A0AB34IPE7</accession>
<keyword evidence="1" id="KW-0812">Transmembrane</keyword>
<comment type="caution">
    <text evidence="3">The sequence shown here is derived from an EMBL/GenBank/DDBJ whole genome shotgun (WGS) entry which is preliminary data.</text>
</comment>
<dbReference type="EMBL" id="JBGBPQ010000021">
    <property type="protein sequence ID" value="KAL1503932.1"/>
    <property type="molecule type" value="Genomic_DNA"/>
</dbReference>
<proteinExistence type="predicted"/>
<organism evidence="3 4">
    <name type="scientific">Prymnesium parvum</name>
    <name type="common">Toxic golden alga</name>
    <dbReference type="NCBI Taxonomy" id="97485"/>
    <lineage>
        <taxon>Eukaryota</taxon>
        <taxon>Haptista</taxon>
        <taxon>Haptophyta</taxon>
        <taxon>Prymnesiophyceae</taxon>
        <taxon>Prymnesiales</taxon>
        <taxon>Prymnesiaceae</taxon>
        <taxon>Prymnesium</taxon>
    </lineage>
</organism>
<evidence type="ECO:0000313" key="3">
    <source>
        <dbReference type="EMBL" id="KAL1503932.1"/>
    </source>
</evidence>
<feature type="chain" id="PRO_5044284271" description="Derlin" evidence="2">
    <location>
        <begin position="20"/>
        <end position="751"/>
    </location>
</feature>
<name>A0AB34IPE7_PRYPA</name>
<feature type="signal peptide" evidence="2">
    <location>
        <begin position="1"/>
        <end position="19"/>
    </location>
</feature>
<feature type="transmembrane region" description="Helical" evidence="1">
    <location>
        <begin position="102"/>
        <end position="125"/>
    </location>
</feature>